<name>A0ABT6FF10_9BACT</name>
<proteinExistence type="predicted"/>
<keyword evidence="2" id="KW-1185">Reference proteome</keyword>
<dbReference type="Proteomes" id="UP001216907">
    <property type="component" value="Unassembled WGS sequence"/>
</dbReference>
<comment type="caution">
    <text evidence="1">The sequence shown here is derived from an EMBL/GenBank/DDBJ whole genome shotgun (WGS) entry which is preliminary data.</text>
</comment>
<evidence type="ECO:0000313" key="2">
    <source>
        <dbReference type="Proteomes" id="UP001216907"/>
    </source>
</evidence>
<protein>
    <submittedName>
        <fullName evidence="1">Uncharacterized protein</fullName>
    </submittedName>
</protein>
<dbReference type="RefSeq" id="WP_277862470.1">
    <property type="nucleotide sequence ID" value="NZ_JARRAG010000002.1"/>
</dbReference>
<evidence type="ECO:0000313" key="1">
    <source>
        <dbReference type="EMBL" id="MDG3006170.1"/>
    </source>
</evidence>
<sequence length="97" mass="10652">MNQVTDGDQYKARSTVGPDGVTTIVWEDRRHAGDGFGVYARRIDASGKPLGDQFRVDTATAGQQEFPLIGSDALGNVLIAWKEGQFSTKGLVQYYQR</sequence>
<dbReference type="EMBL" id="JARRAG010000002">
    <property type="protein sequence ID" value="MDG3006170.1"/>
    <property type="molecule type" value="Genomic_DNA"/>
</dbReference>
<accession>A0ABT6FF10</accession>
<gene>
    <name evidence="1" type="ORF">PZE19_20560</name>
</gene>
<organism evidence="1 2">
    <name type="scientific">Paludisphaera mucosa</name>
    <dbReference type="NCBI Taxonomy" id="3030827"/>
    <lineage>
        <taxon>Bacteria</taxon>
        <taxon>Pseudomonadati</taxon>
        <taxon>Planctomycetota</taxon>
        <taxon>Planctomycetia</taxon>
        <taxon>Isosphaerales</taxon>
        <taxon>Isosphaeraceae</taxon>
        <taxon>Paludisphaera</taxon>
    </lineage>
</organism>
<reference evidence="1 2" key="1">
    <citation type="submission" date="2023-03" db="EMBL/GenBank/DDBJ databases">
        <title>Paludisphaera mucosa sp. nov. a novel planctomycete from northern fen.</title>
        <authorList>
            <person name="Ivanova A."/>
        </authorList>
    </citation>
    <scope>NUCLEOTIDE SEQUENCE [LARGE SCALE GENOMIC DNA]</scope>
    <source>
        <strain evidence="1 2">Pla2</strain>
    </source>
</reference>